<keyword evidence="2" id="KW-1185">Reference proteome</keyword>
<organism evidence="1 2">
    <name type="scientific">Cytospora mali</name>
    <name type="common">Apple Valsa canker fungus</name>
    <name type="synonym">Valsa mali</name>
    <dbReference type="NCBI Taxonomy" id="578113"/>
    <lineage>
        <taxon>Eukaryota</taxon>
        <taxon>Fungi</taxon>
        <taxon>Dikarya</taxon>
        <taxon>Ascomycota</taxon>
        <taxon>Pezizomycotina</taxon>
        <taxon>Sordariomycetes</taxon>
        <taxon>Sordariomycetidae</taxon>
        <taxon>Diaporthales</taxon>
        <taxon>Cytosporaceae</taxon>
        <taxon>Cytospora</taxon>
    </lineage>
</organism>
<reference evidence="2" key="1">
    <citation type="submission" date="2014-12" db="EMBL/GenBank/DDBJ databases">
        <title>Genome Sequence of Valsa Canker Pathogens Uncovers a Specific Adaption of Colonization on Woody Bark.</title>
        <authorList>
            <person name="Yin Z."/>
            <person name="Liu H."/>
            <person name="Gao X."/>
            <person name="Li Z."/>
            <person name="Song N."/>
            <person name="Ke X."/>
            <person name="Dai Q."/>
            <person name="Wu Y."/>
            <person name="Sun Y."/>
            <person name="Xu J.-R."/>
            <person name="Kang Z.K."/>
            <person name="Wang L."/>
            <person name="Huang L."/>
        </authorList>
    </citation>
    <scope>NUCLEOTIDE SEQUENCE [LARGE SCALE GENOMIC DNA]</scope>
    <source>
        <strain evidence="2">SXYL134</strain>
    </source>
</reference>
<accession>A0A194VD73</accession>
<protein>
    <submittedName>
        <fullName evidence="1">Uncharacterized protein</fullName>
    </submittedName>
</protein>
<proteinExistence type="predicted"/>
<name>A0A194VD73_CYTMA</name>
<dbReference type="Proteomes" id="UP000078576">
    <property type="component" value="Unassembled WGS sequence"/>
</dbReference>
<gene>
    <name evidence="1" type="ORF">VP1G_11378</name>
</gene>
<sequence length="107" mass="11611">MTGGGGHLFAFTNILPSALTYKSAGVHLRIVVPNLEHRLAFIIHPCAEHARTVVVLDDIRPTLDDAAIGIPDHHTFDPDHPAFSLARHHPPISRRLLEFSAGAGDGR</sequence>
<dbReference type="AlphaFoldDB" id="A0A194VD73"/>
<dbReference type="EMBL" id="KN714789">
    <property type="protein sequence ID" value="KUI61843.1"/>
    <property type="molecule type" value="Genomic_DNA"/>
</dbReference>
<evidence type="ECO:0000313" key="2">
    <source>
        <dbReference type="Proteomes" id="UP000078576"/>
    </source>
</evidence>
<evidence type="ECO:0000313" key="1">
    <source>
        <dbReference type="EMBL" id="KUI61843.1"/>
    </source>
</evidence>